<dbReference type="CDD" id="cd04301">
    <property type="entry name" value="NAT_SF"/>
    <property type="match status" value="1"/>
</dbReference>
<keyword evidence="1 4" id="KW-0808">Transferase</keyword>
<dbReference type="Gene3D" id="3.40.630.30">
    <property type="match status" value="1"/>
</dbReference>
<feature type="domain" description="N-acetyltransferase" evidence="3">
    <location>
        <begin position="28"/>
        <end position="191"/>
    </location>
</feature>
<proteinExistence type="predicted"/>
<keyword evidence="5" id="KW-1185">Reference proteome</keyword>
<comment type="caution">
    <text evidence="4">The sequence shown here is derived from an EMBL/GenBank/DDBJ whole genome shotgun (WGS) entry which is preliminary data.</text>
</comment>
<reference evidence="4 5" key="1">
    <citation type="submission" date="2018-04" db="EMBL/GenBank/DDBJ databases">
        <title>Genomic Encyclopedia of Type Strains, Phase IV (KMG-IV): sequencing the most valuable type-strain genomes for metagenomic binning, comparative biology and taxonomic classification.</title>
        <authorList>
            <person name="Goeker M."/>
        </authorList>
    </citation>
    <scope>NUCLEOTIDE SEQUENCE [LARGE SCALE GENOMIC DNA]</scope>
    <source>
        <strain evidence="4 5">DSM 45771</strain>
    </source>
</reference>
<dbReference type="AlphaFoldDB" id="A0A2U1FQX5"/>
<sequence>MTAPREGARDALAACDAPGASLAPSVSVTFRVAAYDDPESVRFVDAVQAFYVERYGGADRTPVDPAEFSPPRGIFLLGSLPGTGPVCCGGWRRHEPATIEARDRDVLRPGDAEIKRMWVDPAHRRRGLATAVLAELERTAAAAGCGRTVLESGSAQPEAIAFYRARGYHEMPGFGVYRDAPGSICFARGLAPDHDRPRCSADPI</sequence>
<evidence type="ECO:0000313" key="5">
    <source>
        <dbReference type="Proteomes" id="UP000245639"/>
    </source>
</evidence>
<dbReference type="PANTHER" id="PTHR43877">
    <property type="entry name" value="AMINOALKYLPHOSPHONATE N-ACETYLTRANSFERASE-RELATED-RELATED"/>
    <property type="match status" value="1"/>
</dbReference>
<dbReference type="EMBL" id="QEKW01000001">
    <property type="protein sequence ID" value="PVZ14544.1"/>
    <property type="molecule type" value="Genomic_DNA"/>
</dbReference>
<evidence type="ECO:0000259" key="3">
    <source>
        <dbReference type="PROSITE" id="PS51186"/>
    </source>
</evidence>
<evidence type="ECO:0000313" key="4">
    <source>
        <dbReference type="EMBL" id="PVZ14544.1"/>
    </source>
</evidence>
<dbReference type="PROSITE" id="PS51186">
    <property type="entry name" value="GNAT"/>
    <property type="match status" value="1"/>
</dbReference>
<accession>A0A2U1FQX5</accession>
<dbReference type="PANTHER" id="PTHR43877:SF2">
    <property type="entry name" value="AMINOALKYLPHOSPHONATE N-ACETYLTRANSFERASE-RELATED"/>
    <property type="match status" value="1"/>
</dbReference>
<evidence type="ECO:0000256" key="1">
    <source>
        <dbReference type="ARBA" id="ARBA00022679"/>
    </source>
</evidence>
<gene>
    <name evidence="4" type="ORF">C8D89_101409</name>
</gene>
<protein>
    <submittedName>
        <fullName evidence="4">Acetyltransferase (GNAT) family protein</fullName>
    </submittedName>
</protein>
<dbReference type="InterPro" id="IPR050832">
    <property type="entry name" value="Bact_Acetyltransf"/>
</dbReference>
<keyword evidence="2" id="KW-0012">Acyltransferase</keyword>
<organism evidence="4 5">
    <name type="scientific">Actinomycetospora cinnamomea</name>
    <dbReference type="NCBI Taxonomy" id="663609"/>
    <lineage>
        <taxon>Bacteria</taxon>
        <taxon>Bacillati</taxon>
        <taxon>Actinomycetota</taxon>
        <taxon>Actinomycetes</taxon>
        <taxon>Pseudonocardiales</taxon>
        <taxon>Pseudonocardiaceae</taxon>
        <taxon>Actinomycetospora</taxon>
    </lineage>
</organism>
<dbReference type="Pfam" id="PF00583">
    <property type="entry name" value="Acetyltransf_1"/>
    <property type="match status" value="1"/>
</dbReference>
<name>A0A2U1FQX5_9PSEU</name>
<dbReference type="SUPFAM" id="SSF55729">
    <property type="entry name" value="Acyl-CoA N-acyltransferases (Nat)"/>
    <property type="match status" value="1"/>
</dbReference>
<evidence type="ECO:0000256" key="2">
    <source>
        <dbReference type="ARBA" id="ARBA00023315"/>
    </source>
</evidence>
<dbReference type="Proteomes" id="UP000245639">
    <property type="component" value="Unassembled WGS sequence"/>
</dbReference>
<dbReference type="GO" id="GO:0016747">
    <property type="term" value="F:acyltransferase activity, transferring groups other than amino-acyl groups"/>
    <property type="evidence" value="ECO:0007669"/>
    <property type="project" value="InterPro"/>
</dbReference>
<dbReference type="InterPro" id="IPR000182">
    <property type="entry name" value="GNAT_dom"/>
</dbReference>
<dbReference type="InterPro" id="IPR016181">
    <property type="entry name" value="Acyl_CoA_acyltransferase"/>
</dbReference>